<dbReference type="InterPro" id="IPR001599">
    <property type="entry name" value="Macroglobln_a2"/>
</dbReference>
<dbReference type="InterPro" id="IPR008930">
    <property type="entry name" value="Terpenoid_cyclase/PrenylTrfase"/>
</dbReference>
<dbReference type="Pfam" id="PF07678">
    <property type="entry name" value="TED_complement"/>
    <property type="match status" value="1"/>
</dbReference>
<dbReference type="OMA" id="PFFITVE"/>
<evidence type="ECO:0000256" key="2">
    <source>
        <dbReference type="PROSITE-ProRule" id="PRU00124"/>
    </source>
</evidence>
<feature type="domain" description="Alpha-macroglobulin receptor-binding" evidence="6">
    <location>
        <begin position="1407"/>
        <end position="1498"/>
    </location>
</feature>
<reference evidence="7" key="1">
    <citation type="submission" date="2022-01" db="UniProtKB">
        <authorList>
            <consortium name="EnsemblMetazoa"/>
        </authorList>
    </citation>
    <scope>IDENTIFICATION</scope>
</reference>
<dbReference type="Pfam" id="PF00057">
    <property type="entry name" value="Ldl_recept_a"/>
    <property type="match status" value="1"/>
</dbReference>
<feature type="disulfide bond" evidence="2">
    <location>
        <begin position="699"/>
        <end position="714"/>
    </location>
</feature>
<dbReference type="SMART" id="SM00192">
    <property type="entry name" value="LDLa"/>
    <property type="match status" value="1"/>
</dbReference>
<dbReference type="RefSeq" id="XP_014256603.1">
    <property type="nucleotide sequence ID" value="XM_014401117.2"/>
</dbReference>
<dbReference type="Gene3D" id="2.60.40.1930">
    <property type="match status" value="2"/>
</dbReference>
<dbReference type="Pfam" id="PF00207">
    <property type="entry name" value="A2M"/>
    <property type="match status" value="1"/>
</dbReference>
<evidence type="ECO:0000313" key="8">
    <source>
        <dbReference type="Proteomes" id="UP000494040"/>
    </source>
</evidence>
<dbReference type="PANTHER" id="PTHR11412">
    <property type="entry name" value="MACROGLOBULIN / COMPLEMENT"/>
    <property type="match status" value="1"/>
</dbReference>
<dbReference type="Gene3D" id="4.10.400.10">
    <property type="entry name" value="Low-density Lipoprotein Receptor"/>
    <property type="match status" value="1"/>
</dbReference>
<keyword evidence="3" id="KW-0732">Signal</keyword>
<dbReference type="InterPro" id="IPR011625">
    <property type="entry name" value="A2M_N_BRD"/>
</dbReference>
<feature type="domain" description="Alpha-2-macroglobulin" evidence="5">
    <location>
        <begin position="743"/>
        <end position="835"/>
    </location>
</feature>
<dbReference type="Gene3D" id="2.60.40.2950">
    <property type="match status" value="1"/>
</dbReference>
<dbReference type="Proteomes" id="UP000494040">
    <property type="component" value="Unassembled WGS sequence"/>
</dbReference>
<keyword evidence="1 2" id="KW-1015">Disulfide bond</keyword>
<dbReference type="SMART" id="SM01359">
    <property type="entry name" value="A2M_N_2"/>
    <property type="match status" value="1"/>
</dbReference>
<dbReference type="InterPro" id="IPR002172">
    <property type="entry name" value="LDrepeatLR_classA_rpt"/>
</dbReference>
<evidence type="ECO:0000256" key="1">
    <source>
        <dbReference type="ARBA" id="ARBA00023157"/>
    </source>
</evidence>
<dbReference type="InterPro" id="IPR009048">
    <property type="entry name" value="A-macroglobulin_rcpt-bd"/>
</dbReference>
<dbReference type="SUPFAM" id="SSF49410">
    <property type="entry name" value="Alpha-macroglobulin receptor domain"/>
    <property type="match status" value="1"/>
</dbReference>
<dbReference type="Gene3D" id="2.60.40.690">
    <property type="entry name" value="Alpha-macroglobulin, receptor-binding domain"/>
    <property type="match status" value="1"/>
</dbReference>
<dbReference type="InterPro" id="IPR050473">
    <property type="entry name" value="A2M/Complement_sys"/>
</dbReference>
<evidence type="ECO:0000259" key="6">
    <source>
        <dbReference type="SMART" id="SM01361"/>
    </source>
</evidence>
<feature type="signal peptide" evidence="3">
    <location>
        <begin position="1"/>
        <end position="20"/>
    </location>
</feature>
<dbReference type="InterPro" id="IPR013783">
    <property type="entry name" value="Ig-like_fold"/>
</dbReference>
<dbReference type="GeneID" id="106670619"/>
<organism evidence="7 8">
    <name type="scientific">Cimex lectularius</name>
    <name type="common">Bed bug</name>
    <name type="synonym">Acanthia lectularia</name>
    <dbReference type="NCBI Taxonomy" id="79782"/>
    <lineage>
        <taxon>Eukaryota</taxon>
        <taxon>Metazoa</taxon>
        <taxon>Ecdysozoa</taxon>
        <taxon>Arthropoda</taxon>
        <taxon>Hexapoda</taxon>
        <taxon>Insecta</taxon>
        <taxon>Pterygota</taxon>
        <taxon>Neoptera</taxon>
        <taxon>Paraneoptera</taxon>
        <taxon>Hemiptera</taxon>
        <taxon>Heteroptera</taxon>
        <taxon>Panheteroptera</taxon>
        <taxon>Cimicomorpha</taxon>
        <taxon>Cimicidae</taxon>
        <taxon>Cimex</taxon>
    </lineage>
</organism>
<dbReference type="SUPFAM" id="SSF48239">
    <property type="entry name" value="Terpenoid cyclases/Protein prenyltransferases"/>
    <property type="match status" value="1"/>
</dbReference>
<dbReference type="Pfam" id="PF17791">
    <property type="entry name" value="MG3"/>
    <property type="match status" value="1"/>
</dbReference>
<sequence length="1550" mass="175926">MSRVLFVLLSFAVITVPATSSQIPCHIITASRTIRPDQIYTIGVHICSEEDVTVSCSIHKETELIASAKITIYPGGVQTIPLKIPASISKGNYKLVISGMVHHSHRVFHNITELDFSPDHVSLVIQTSRPIYTCLQTVRFRVIALDTELSAFDDALEITILDPDGFVMKRWLSVFTNNGIASLEFDLPVLAKEGFWKIRTKVHEQIEDQLIKVINYFPPFFEVFVDTPKYISLNDGEFSADIYGMFPTQEYIKGNATLRLSRRMHNSKHEELVWSQKIFIKHKTFKLNLPIKDYINHWAKDGGELKLDVEMTDFLYGSTSSGYSVSKIVPLDVKMRFLSKGAVLFKAPFPFMLYLSIEYSDGSLIEPETLNESEIKITIQFQNEERPLSNIKLQLYPFDFISTSDYLIPDIDSLETFTQKGVLGMKVIPEPETETIKIQASFSRNESSIAEAVVFCKSNREKHGNIKVSTTTTTPVVGEYSVFHVSTDVVIHSFQYLIVSKNSILLAGEKIVNDVLPTITSFSIPMSANMAPGFRIIVFSRLGQILISDSLYLPMNGFNRYQMDLVLNQGKDHKGDIVEIIVSGDEGAYISVNSVRAIAYKLQAGNELSMSRMTESLMAFERFKSHLNKVERNSRNGESPKEITYYQTWDYGINTTHTFTLAGLVLFSNLVQNDKGREIECIGIFQCYRGGCFNETQLCDGKKDCRDGSDELNCNPKLVYDDYLFSITRLSPSQFLFDSDYGDWGWREIKKNDHEGDEYELVNAPVVADDWYINAFSISSRLGFSIIESPVKYSSTRKFSAHLTGPSECRRGEQVGLRLLLYNHENLRTLAFVRLIHSSSYKFVYVPNGGIVTSYNAQLLGGDHHILIYIPASEQVRIDVPISPTIEIGEIEVQITATAHATLSSVSHTIKVLPEGARIRRHTSNVIDLKNRALVKTYFDIPVEETPIIPYSEWRRFIYGSPQGHVSVTGDIIGPMKEVESLNTFSLLGHHGKGTEALAFEFAFSILTVHYFRLTNLQLELDEFKKRLNHATVLYAGIMKRFHPDGYFTNWDSGQSNVWLTAWVVRILQSAIYADWENILYIDRNIFMLSLQWLARMQSPNGSYSDIAYYNQLHNKKTQSDVALTAHVLISLNKCSQFVDGPVRRDVIKAINNAVTYLDIAVLEENDPYSLTIACYALTLAQSDTSLLFIRILNLTLYDNDNNPYWARQPVMGNPVKIENQRPFIQPRLYSEGDSIAVETTAYFLLILISLEGITPMVDKTVLWLNTMRMSDNSFISKTDTIIALEALTEYANRARLMDITKMAISIDSSADSELTHILHIGNKSLMNKEIELRSIWGHLNILGQGAGLALVQMDLSYGVDVDTFLDKPTIDSFSLSINEYYMEERNKSAIIIEACTRWLRAWPNSSGAAVLEIDIPSGYQLVESEAERLALYSSHPTLKDARILPSKTIWFFDYIPKEKYCFNHTVRRWFPVANMTLHRQALLFEENKRENFVQVLFNSTPLYTLSICEVCGSYQCPYCPYYNSVSILAPRPVDFAILILIIFTYENLL</sequence>
<dbReference type="SMART" id="SM01361">
    <property type="entry name" value="A2M_recep"/>
    <property type="match status" value="1"/>
</dbReference>
<name>A0A8I6S6A5_CIMLE</name>
<dbReference type="PANTHER" id="PTHR11412:SF146">
    <property type="entry name" value="CD109 ANTIGEN"/>
    <property type="match status" value="1"/>
</dbReference>
<dbReference type="SUPFAM" id="SSF57424">
    <property type="entry name" value="LDL receptor-like module"/>
    <property type="match status" value="1"/>
</dbReference>
<dbReference type="InterPro" id="IPR011626">
    <property type="entry name" value="Alpha-macroglobulin_TED"/>
</dbReference>
<dbReference type="EnsemblMetazoa" id="XM_014401117.2">
    <property type="protein sequence ID" value="XP_014256603.1"/>
    <property type="gene ID" value="LOC106670619"/>
</dbReference>
<dbReference type="GO" id="GO:0005615">
    <property type="term" value="C:extracellular space"/>
    <property type="evidence" value="ECO:0007669"/>
    <property type="project" value="InterPro"/>
</dbReference>
<feature type="domain" description="Alpha-2-macroglobulin bait region" evidence="4">
    <location>
        <begin position="466"/>
        <end position="601"/>
    </location>
</feature>
<evidence type="ECO:0008006" key="9">
    <source>
        <dbReference type="Google" id="ProtNLM"/>
    </source>
</evidence>
<dbReference type="InterPro" id="IPR036595">
    <property type="entry name" value="A-macroglobulin_rcpt-bd_sf"/>
</dbReference>
<feature type="disulfide bond" evidence="2">
    <location>
        <begin position="687"/>
        <end position="705"/>
    </location>
</feature>
<evidence type="ECO:0000256" key="3">
    <source>
        <dbReference type="SAM" id="SignalP"/>
    </source>
</evidence>
<comment type="caution">
    <text evidence="2">Lacks conserved residue(s) required for the propagation of feature annotation.</text>
</comment>
<evidence type="ECO:0000313" key="7">
    <source>
        <dbReference type="EnsemblMetazoa" id="XP_014256603.1"/>
    </source>
</evidence>
<evidence type="ECO:0000259" key="5">
    <source>
        <dbReference type="SMART" id="SM01360"/>
    </source>
</evidence>
<evidence type="ECO:0000259" key="4">
    <source>
        <dbReference type="SMART" id="SM01359"/>
    </source>
</evidence>
<dbReference type="CDD" id="cd00112">
    <property type="entry name" value="LDLa"/>
    <property type="match status" value="1"/>
</dbReference>
<dbReference type="InterPro" id="IPR002890">
    <property type="entry name" value="MG2"/>
</dbReference>
<accession>A0A8I6S6A5</accession>
<keyword evidence="8" id="KW-1185">Reference proteome</keyword>
<dbReference type="PROSITE" id="PS50068">
    <property type="entry name" value="LDLRA_2"/>
    <property type="match status" value="1"/>
</dbReference>
<dbReference type="OrthoDB" id="6359008at2759"/>
<dbReference type="Pfam" id="PF07703">
    <property type="entry name" value="A2M_BRD"/>
    <property type="match status" value="1"/>
</dbReference>
<dbReference type="KEGG" id="clec:106670619"/>
<feature type="chain" id="PRO_5035309735" description="CD109 antigen" evidence="3">
    <location>
        <begin position="21"/>
        <end position="1550"/>
    </location>
</feature>
<dbReference type="InterPro" id="IPR041555">
    <property type="entry name" value="MG3"/>
</dbReference>
<proteinExistence type="predicted"/>
<dbReference type="GO" id="GO:0004866">
    <property type="term" value="F:endopeptidase inhibitor activity"/>
    <property type="evidence" value="ECO:0007669"/>
    <property type="project" value="InterPro"/>
</dbReference>
<dbReference type="Pfam" id="PF01835">
    <property type="entry name" value="MG2"/>
    <property type="match status" value="1"/>
</dbReference>
<dbReference type="SMART" id="SM01360">
    <property type="entry name" value="A2M"/>
    <property type="match status" value="1"/>
</dbReference>
<protein>
    <recommendedName>
        <fullName evidence="9">CD109 antigen</fullName>
    </recommendedName>
</protein>
<dbReference type="Pfam" id="PF07677">
    <property type="entry name" value="A2M_recep"/>
    <property type="match status" value="1"/>
</dbReference>
<dbReference type="Gene3D" id="2.60.40.10">
    <property type="entry name" value="Immunoglobulins"/>
    <property type="match status" value="1"/>
</dbReference>
<dbReference type="InterPro" id="IPR036055">
    <property type="entry name" value="LDL_receptor-like_sf"/>
</dbReference>
<dbReference type="Gene3D" id="1.50.10.20">
    <property type="match status" value="1"/>
</dbReference>